<sequence length="84" mass="9890">MAQSPVSLQFVLADHVYTYVLKLIEAKRSHSYINLTLSALRFWLLEVARRRDLPYPWTWPKKEKKLPVVLSPQEVLSIFKPPQI</sequence>
<protein>
    <recommendedName>
        <fullName evidence="3">Integrase SAM-like N-terminal domain-containing protein</fullName>
    </recommendedName>
</protein>
<accession>A0A089HXE0</accession>
<dbReference type="RefSeq" id="WP_042208706.1">
    <property type="nucleotide sequence ID" value="NZ_CP009288.1"/>
</dbReference>
<gene>
    <name evidence="1" type="ORF">PDUR_26500</name>
</gene>
<dbReference type="Proteomes" id="UP000029409">
    <property type="component" value="Chromosome"/>
</dbReference>
<dbReference type="EMBL" id="CP009288">
    <property type="protein sequence ID" value="AIQ15028.1"/>
    <property type="molecule type" value="Genomic_DNA"/>
</dbReference>
<keyword evidence="2" id="KW-1185">Reference proteome</keyword>
<organism evidence="1 2">
    <name type="scientific">Paenibacillus durus</name>
    <name type="common">Paenibacillus azotofixans</name>
    <dbReference type="NCBI Taxonomy" id="44251"/>
    <lineage>
        <taxon>Bacteria</taxon>
        <taxon>Bacillati</taxon>
        <taxon>Bacillota</taxon>
        <taxon>Bacilli</taxon>
        <taxon>Bacillales</taxon>
        <taxon>Paenibacillaceae</taxon>
        <taxon>Paenibacillus</taxon>
    </lineage>
</organism>
<dbReference type="AlphaFoldDB" id="A0A089HXE0"/>
<reference evidence="1 2" key="1">
    <citation type="submission" date="2014-08" db="EMBL/GenBank/DDBJ databases">
        <title>Comparative genomics of the Paenibacillus odorifer group.</title>
        <authorList>
            <person name="den Bakker H.C."/>
            <person name="Tsai Y.-C."/>
            <person name="Martin N."/>
            <person name="Korlach J."/>
            <person name="Wiedmann M."/>
        </authorList>
    </citation>
    <scope>NUCLEOTIDE SEQUENCE [LARGE SCALE GENOMIC DNA]</scope>
    <source>
        <strain evidence="1 2">DSM 1735</strain>
    </source>
</reference>
<dbReference type="KEGG" id="pdu:PDUR_26500"/>
<evidence type="ECO:0000313" key="1">
    <source>
        <dbReference type="EMBL" id="AIQ15028.1"/>
    </source>
</evidence>
<dbReference type="STRING" id="44251.PDUR_26500"/>
<dbReference type="OrthoDB" id="9801717at2"/>
<evidence type="ECO:0000313" key="2">
    <source>
        <dbReference type="Proteomes" id="UP000029409"/>
    </source>
</evidence>
<name>A0A089HXE0_PAEDU</name>
<evidence type="ECO:0008006" key="3">
    <source>
        <dbReference type="Google" id="ProtNLM"/>
    </source>
</evidence>
<proteinExistence type="predicted"/>